<name>A0AAE1F6J4_PETCI</name>
<dbReference type="EMBL" id="JAWQEG010003066">
    <property type="protein sequence ID" value="KAK3868183.1"/>
    <property type="molecule type" value="Genomic_DNA"/>
</dbReference>
<comment type="caution">
    <text evidence="2">The sequence shown here is derived from an EMBL/GenBank/DDBJ whole genome shotgun (WGS) entry which is preliminary data.</text>
</comment>
<sequence>MKEQEGNTKGERVLRDGNGEHVEWWRGGRVIEDTWSDGGEVGCWRTRGVVEGRESGGGEGEWWRGGRVMEDTWSGGRVMEEQEDTQEGGGQHTTSHVTGVQPSGHPRRSHSHSPKTHEATTTKAISVQACRRGGYVG</sequence>
<reference evidence="2" key="1">
    <citation type="submission" date="2023-10" db="EMBL/GenBank/DDBJ databases">
        <title>Genome assemblies of two species of porcelain crab, Petrolisthes cinctipes and Petrolisthes manimaculis (Anomura: Porcellanidae).</title>
        <authorList>
            <person name="Angst P."/>
        </authorList>
    </citation>
    <scope>NUCLEOTIDE SEQUENCE</scope>
    <source>
        <strain evidence="2">PB745_01</strain>
        <tissue evidence="2">Gill</tissue>
    </source>
</reference>
<proteinExistence type="predicted"/>
<gene>
    <name evidence="2" type="ORF">Pcinc_026403</name>
</gene>
<feature type="region of interest" description="Disordered" evidence="1">
    <location>
        <begin position="73"/>
        <end position="137"/>
    </location>
</feature>
<evidence type="ECO:0000313" key="2">
    <source>
        <dbReference type="EMBL" id="KAK3868183.1"/>
    </source>
</evidence>
<dbReference type="AlphaFoldDB" id="A0AAE1F6J4"/>
<feature type="compositionally biased region" description="Basic residues" evidence="1">
    <location>
        <begin position="105"/>
        <end position="114"/>
    </location>
</feature>
<evidence type="ECO:0000313" key="3">
    <source>
        <dbReference type="Proteomes" id="UP001286313"/>
    </source>
</evidence>
<evidence type="ECO:0000256" key="1">
    <source>
        <dbReference type="SAM" id="MobiDB-lite"/>
    </source>
</evidence>
<protein>
    <submittedName>
        <fullName evidence="2">Uncharacterized protein</fullName>
    </submittedName>
</protein>
<keyword evidence="3" id="KW-1185">Reference proteome</keyword>
<dbReference type="Proteomes" id="UP001286313">
    <property type="component" value="Unassembled WGS sequence"/>
</dbReference>
<organism evidence="2 3">
    <name type="scientific">Petrolisthes cinctipes</name>
    <name type="common">Flat porcelain crab</name>
    <dbReference type="NCBI Taxonomy" id="88211"/>
    <lineage>
        <taxon>Eukaryota</taxon>
        <taxon>Metazoa</taxon>
        <taxon>Ecdysozoa</taxon>
        <taxon>Arthropoda</taxon>
        <taxon>Crustacea</taxon>
        <taxon>Multicrustacea</taxon>
        <taxon>Malacostraca</taxon>
        <taxon>Eumalacostraca</taxon>
        <taxon>Eucarida</taxon>
        <taxon>Decapoda</taxon>
        <taxon>Pleocyemata</taxon>
        <taxon>Anomura</taxon>
        <taxon>Galatheoidea</taxon>
        <taxon>Porcellanidae</taxon>
        <taxon>Petrolisthes</taxon>
    </lineage>
</organism>
<accession>A0AAE1F6J4</accession>